<protein>
    <submittedName>
        <fullName evidence="2">Uncharacterized protein</fullName>
    </submittedName>
</protein>
<dbReference type="AlphaFoldDB" id="A0A937ACI9"/>
<keyword evidence="1" id="KW-0812">Transmembrane</keyword>
<accession>A0A937ACI9</accession>
<keyword evidence="1" id="KW-0472">Membrane</keyword>
<proteinExistence type="predicted"/>
<evidence type="ECO:0000313" key="2">
    <source>
        <dbReference type="EMBL" id="MBL0764146.1"/>
    </source>
</evidence>
<dbReference type="EMBL" id="JAERQG010000001">
    <property type="protein sequence ID" value="MBL0764146.1"/>
    <property type="molecule type" value="Genomic_DNA"/>
</dbReference>
<organism evidence="2 3">
    <name type="scientific">Marivirga atlantica</name>
    <dbReference type="NCBI Taxonomy" id="1548457"/>
    <lineage>
        <taxon>Bacteria</taxon>
        <taxon>Pseudomonadati</taxon>
        <taxon>Bacteroidota</taxon>
        <taxon>Cytophagia</taxon>
        <taxon>Cytophagales</taxon>
        <taxon>Marivirgaceae</taxon>
        <taxon>Marivirga</taxon>
    </lineage>
</organism>
<keyword evidence="1" id="KW-1133">Transmembrane helix</keyword>
<dbReference type="Proteomes" id="UP000642920">
    <property type="component" value="Unassembled WGS sequence"/>
</dbReference>
<dbReference type="RefSeq" id="WP_201917449.1">
    <property type="nucleotide sequence ID" value="NZ_JAERQG010000001.1"/>
</dbReference>
<reference evidence="2" key="1">
    <citation type="submission" date="2021-01" db="EMBL/GenBank/DDBJ databases">
        <title>Marivirga sp. nov., isolated from intertidal surface sediments.</title>
        <authorList>
            <person name="Zhang M."/>
        </authorList>
    </citation>
    <scope>NUCLEOTIDE SEQUENCE</scope>
    <source>
        <strain evidence="2">SM1354</strain>
    </source>
</reference>
<comment type="caution">
    <text evidence="2">The sequence shown here is derived from an EMBL/GenBank/DDBJ whole genome shotgun (WGS) entry which is preliminary data.</text>
</comment>
<name>A0A937ACI9_9BACT</name>
<gene>
    <name evidence="2" type="ORF">JKP34_02710</name>
</gene>
<feature type="transmembrane region" description="Helical" evidence="1">
    <location>
        <begin position="62"/>
        <end position="82"/>
    </location>
</feature>
<keyword evidence="3" id="KW-1185">Reference proteome</keyword>
<sequence length="150" mass="16961">MSKENSNSDKKIRLDDIKTKSQYKAPDGYFENLTASIDKLIDEEESKVEESKFAKVVSLRKGWYYIAASLAAACVVIAFWVFPLNTDNNPELLLSKVSNDEIIAYLAYSELNTEDIVNELVSNDISVEEPMPEFELSNEDADALLDYYAL</sequence>
<evidence type="ECO:0000256" key="1">
    <source>
        <dbReference type="SAM" id="Phobius"/>
    </source>
</evidence>
<evidence type="ECO:0000313" key="3">
    <source>
        <dbReference type="Proteomes" id="UP000642920"/>
    </source>
</evidence>